<keyword evidence="3" id="KW-0418">Kinase</keyword>
<dbReference type="InterPro" id="IPR011009">
    <property type="entry name" value="Kinase-like_dom_sf"/>
</dbReference>
<dbReference type="GO" id="GO:0004672">
    <property type="term" value="F:protein kinase activity"/>
    <property type="evidence" value="ECO:0007669"/>
    <property type="project" value="InterPro"/>
</dbReference>
<dbReference type="STRING" id="29367.CLPUN_20110"/>
<dbReference type="InterPro" id="IPR050249">
    <property type="entry name" value="Pseudomonas-type_ThrB"/>
</dbReference>
<evidence type="ECO:0000313" key="4">
    <source>
        <dbReference type="Proteomes" id="UP000190890"/>
    </source>
</evidence>
<name>A0A1S8TKM2_9CLOT</name>
<reference evidence="3 4" key="1">
    <citation type="submission" date="2016-05" db="EMBL/GenBank/DDBJ databases">
        <title>Microbial solvent formation.</title>
        <authorList>
            <person name="Poehlein A."/>
            <person name="Montoya Solano J.D."/>
            <person name="Flitsch S."/>
            <person name="Krabben P."/>
            <person name="Duerre P."/>
            <person name="Daniel R."/>
        </authorList>
    </citation>
    <scope>NUCLEOTIDE SEQUENCE [LARGE SCALE GENOMIC DNA]</scope>
    <source>
        <strain evidence="3 4">DSM 2619</strain>
    </source>
</reference>
<evidence type="ECO:0000259" key="2">
    <source>
        <dbReference type="Pfam" id="PF01636"/>
    </source>
</evidence>
<dbReference type="EC" id="2.7.1.39" evidence="3"/>
<dbReference type="Proteomes" id="UP000190890">
    <property type="component" value="Unassembled WGS sequence"/>
</dbReference>
<dbReference type="Pfam" id="PF01636">
    <property type="entry name" value="APH"/>
    <property type="match status" value="1"/>
</dbReference>
<evidence type="ECO:0000313" key="3">
    <source>
        <dbReference type="EMBL" id="OOM78152.1"/>
    </source>
</evidence>
<dbReference type="GO" id="GO:0004413">
    <property type="term" value="F:homoserine kinase activity"/>
    <property type="evidence" value="ECO:0007669"/>
    <property type="project" value="UniProtKB-EC"/>
</dbReference>
<dbReference type="PANTHER" id="PTHR21064:SF6">
    <property type="entry name" value="AMINOGLYCOSIDE PHOSPHOTRANSFERASE DOMAIN-CONTAINING PROTEIN"/>
    <property type="match status" value="1"/>
</dbReference>
<dbReference type="SUPFAM" id="SSF56112">
    <property type="entry name" value="Protein kinase-like (PK-like)"/>
    <property type="match status" value="1"/>
</dbReference>
<comment type="caution">
    <text evidence="3">The sequence shown here is derived from an EMBL/GenBank/DDBJ whole genome shotgun (WGS) entry which is preliminary data.</text>
</comment>
<accession>A0A1S8TKM2</accession>
<sequence>MKDLLGEALYNYEINQPQVEFIRHNENETYKIKDMLLNKQYVIRIHKSSEDFSLDIFKEDKHSIDYLTGEINILNCIRRNTKIGAQMPIKNKYGEFVTILKDGTPVTLLSWINGNTIDNIKLNNHILFKLGAMIGEFHQFSKAWSESKKISRYSYDKMLLKRMKCKLIGGLRLKAISNEQFEIIDDTINEISNTLDRLDLQKKSKGIVHSDLAKSNIIVSDNEEIIPIDFGLSGNSYYYMDLGSLFSHFNKPNQQSLILKGYKSIINEDVEIKYIEAFMVFQIILFISTHIENAYKIQWFNSAINRWSKEFFIPFLNNIRFIKNI</sequence>
<feature type="domain" description="Aminoglycoside phosphotransferase" evidence="2">
    <location>
        <begin position="103"/>
        <end position="256"/>
    </location>
</feature>
<dbReference type="OrthoDB" id="1995036at2"/>
<keyword evidence="3" id="KW-0808">Transferase</keyword>
<proteinExistence type="inferred from homology"/>
<dbReference type="AlphaFoldDB" id="A0A1S8TKM2"/>
<gene>
    <name evidence="3" type="primary">thrB_3</name>
    <name evidence="3" type="ORF">CLPUN_20110</name>
</gene>
<dbReference type="EMBL" id="LZZM01000132">
    <property type="protein sequence ID" value="OOM78152.1"/>
    <property type="molecule type" value="Genomic_DNA"/>
</dbReference>
<dbReference type="InterPro" id="IPR008266">
    <property type="entry name" value="Tyr_kinase_AS"/>
</dbReference>
<comment type="similarity">
    <text evidence="1">Belongs to the pseudomonas-type ThrB family.</text>
</comment>
<dbReference type="InterPro" id="IPR002575">
    <property type="entry name" value="Aminoglycoside_PTrfase"/>
</dbReference>
<organism evidence="3 4">
    <name type="scientific">Clostridium puniceum</name>
    <dbReference type="NCBI Taxonomy" id="29367"/>
    <lineage>
        <taxon>Bacteria</taxon>
        <taxon>Bacillati</taxon>
        <taxon>Bacillota</taxon>
        <taxon>Clostridia</taxon>
        <taxon>Eubacteriales</taxon>
        <taxon>Clostridiaceae</taxon>
        <taxon>Clostridium</taxon>
    </lineage>
</organism>
<dbReference type="RefSeq" id="WP_077847157.1">
    <property type="nucleotide sequence ID" value="NZ_LZZM01000132.1"/>
</dbReference>
<dbReference type="PROSITE" id="PS00109">
    <property type="entry name" value="PROTEIN_KINASE_TYR"/>
    <property type="match status" value="1"/>
</dbReference>
<dbReference type="PANTHER" id="PTHR21064">
    <property type="entry name" value="AMINOGLYCOSIDE PHOSPHOTRANSFERASE DOMAIN-CONTAINING PROTEIN-RELATED"/>
    <property type="match status" value="1"/>
</dbReference>
<dbReference type="Gene3D" id="3.90.1200.10">
    <property type="match status" value="1"/>
</dbReference>
<evidence type="ECO:0000256" key="1">
    <source>
        <dbReference type="ARBA" id="ARBA00038240"/>
    </source>
</evidence>
<protein>
    <submittedName>
        <fullName evidence="3">Homoserine kinase</fullName>
        <ecNumber evidence="3">2.7.1.39</ecNumber>
    </submittedName>
</protein>
<keyword evidence="4" id="KW-1185">Reference proteome</keyword>